<evidence type="ECO:0000313" key="2">
    <source>
        <dbReference type="Proteomes" id="UP000242188"/>
    </source>
</evidence>
<keyword evidence="2" id="KW-1185">Reference proteome</keyword>
<organism evidence="1 2">
    <name type="scientific">Mizuhopecten yessoensis</name>
    <name type="common">Japanese scallop</name>
    <name type="synonym">Patinopecten yessoensis</name>
    <dbReference type="NCBI Taxonomy" id="6573"/>
    <lineage>
        <taxon>Eukaryota</taxon>
        <taxon>Metazoa</taxon>
        <taxon>Spiralia</taxon>
        <taxon>Lophotrochozoa</taxon>
        <taxon>Mollusca</taxon>
        <taxon>Bivalvia</taxon>
        <taxon>Autobranchia</taxon>
        <taxon>Pteriomorphia</taxon>
        <taxon>Pectinida</taxon>
        <taxon>Pectinoidea</taxon>
        <taxon>Pectinidae</taxon>
        <taxon>Mizuhopecten</taxon>
    </lineage>
</organism>
<proteinExistence type="predicted"/>
<name>A0A210QX46_MIZYE</name>
<evidence type="ECO:0008006" key="3">
    <source>
        <dbReference type="Google" id="ProtNLM"/>
    </source>
</evidence>
<protein>
    <recommendedName>
        <fullName evidence="3">Retrotransposon gag domain-containing protein</fullName>
    </recommendedName>
</protein>
<comment type="caution">
    <text evidence="1">The sequence shown here is derived from an EMBL/GenBank/DDBJ whole genome shotgun (WGS) entry which is preliminary data.</text>
</comment>
<accession>A0A210QX46</accession>
<gene>
    <name evidence="1" type="ORF">KP79_PYT00465</name>
</gene>
<dbReference type="AlphaFoldDB" id="A0A210QX46"/>
<evidence type="ECO:0000313" key="1">
    <source>
        <dbReference type="EMBL" id="OWF53301.1"/>
    </source>
</evidence>
<dbReference type="EMBL" id="NEDP02001401">
    <property type="protein sequence ID" value="OWF53301.1"/>
    <property type="molecule type" value="Genomic_DNA"/>
</dbReference>
<reference evidence="1 2" key="1">
    <citation type="journal article" date="2017" name="Nat. Ecol. Evol.">
        <title>Scallop genome provides insights into evolution of bilaterian karyotype and development.</title>
        <authorList>
            <person name="Wang S."/>
            <person name="Zhang J."/>
            <person name="Jiao W."/>
            <person name="Li J."/>
            <person name="Xun X."/>
            <person name="Sun Y."/>
            <person name="Guo X."/>
            <person name="Huan P."/>
            <person name="Dong B."/>
            <person name="Zhang L."/>
            <person name="Hu X."/>
            <person name="Sun X."/>
            <person name="Wang J."/>
            <person name="Zhao C."/>
            <person name="Wang Y."/>
            <person name="Wang D."/>
            <person name="Huang X."/>
            <person name="Wang R."/>
            <person name="Lv J."/>
            <person name="Li Y."/>
            <person name="Zhang Z."/>
            <person name="Liu B."/>
            <person name="Lu W."/>
            <person name="Hui Y."/>
            <person name="Liang J."/>
            <person name="Zhou Z."/>
            <person name="Hou R."/>
            <person name="Li X."/>
            <person name="Liu Y."/>
            <person name="Li H."/>
            <person name="Ning X."/>
            <person name="Lin Y."/>
            <person name="Zhao L."/>
            <person name="Xing Q."/>
            <person name="Dou J."/>
            <person name="Li Y."/>
            <person name="Mao J."/>
            <person name="Guo H."/>
            <person name="Dou H."/>
            <person name="Li T."/>
            <person name="Mu C."/>
            <person name="Jiang W."/>
            <person name="Fu Q."/>
            <person name="Fu X."/>
            <person name="Miao Y."/>
            <person name="Liu J."/>
            <person name="Yu Q."/>
            <person name="Li R."/>
            <person name="Liao H."/>
            <person name="Li X."/>
            <person name="Kong Y."/>
            <person name="Jiang Z."/>
            <person name="Chourrout D."/>
            <person name="Li R."/>
            <person name="Bao Z."/>
        </authorList>
    </citation>
    <scope>NUCLEOTIDE SEQUENCE [LARGE SCALE GENOMIC DNA]</scope>
    <source>
        <strain evidence="1 2">PY_sf001</strain>
    </source>
</reference>
<dbReference type="Proteomes" id="UP000242188">
    <property type="component" value="Unassembled WGS sequence"/>
</dbReference>
<sequence>MKERFSDKDVPVVARRELHFTKQEENESLAEFAQRIQTITGDCFAHADTTRNQIATEAFLKGCREKMAAQRAMEMKPKTVHKALKYIKASVANQRTRYLVLARHITLVGR</sequence>